<evidence type="ECO:0000313" key="4">
    <source>
        <dbReference type="Proteomes" id="UP000472839"/>
    </source>
</evidence>
<dbReference type="Proteomes" id="UP000472839">
    <property type="component" value="Unassembled WGS sequence"/>
</dbReference>
<reference evidence="3 4" key="1">
    <citation type="submission" date="2019-10" db="EMBL/GenBank/DDBJ databases">
        <title>Poseidonibacter ostreae sp. nov., isolated from the gut of the Ostrea denselamellosa.</title>
        <authorList>
            <person name="Choi A."/>
        </authorList>
    </citation>
    <scope>NUCLEOTIDE SEQUENCE [LARGE SCALE GENOMIC DNA]</scope>
    <source>
        <strain evidence="2 4">SJOD-M-33</strain>
        <strain evidence="1 3">SJOD-M-5</strain>
    </source>
</reference>
<accession>A0A6L4WVI8</accession>
<comment type="caution">
    <text evidence="2">The sequence shown here is derived from an EMBL/GenBank/DDBJ whole genome shotgun (WGS) entry which is preliminary data.</text>
</comment>
<gene>
    <name evidence="1" type="ORF">GBG18_09130</name>
    <name evidence="2" type="ORF">GBG19_02030</name>
</gene>
<dbReference type="AlphaFoldDB" id="A0A6L4WVI8"/>
<sequence>MFYKRVVLILLFPLLTVSSLYSNNIKLSFLKPNNYFEKQIKNSLKNSDSLDILIDTLNSNFTFKKEIVIEIGRNTGPLYENKTNKILIPYIFYQETYDMFKEAEYEKTGITLKEATIDVFIQTILHELAHAIIKIHNLPIVGKEEDIADSFAAIILIEFFKNGDEILLTSSDAFKLYSNKYKFNQEDFIDEHSLDIQRFYDSICYVYGSYPIKYKNLLKSLNYSEDRKLLCEEDYIKNVNNWFHILRNYLNKNRT</sequence>
<dbReference type="EMBL" id="WFKK01000003">
    <property type="protein sequence ID" value="KAB7890814.1"/>
    <property type="molecule type" value="Genomic_DNA"/>
</dbReference>
<evidence type="ECO:0000313" key="1">
    <source>
        <dbReference type="EMBL" id="KAB7890234.1"/>
    </source>
</evidence>
<name>A0A6L4WVI8_9BACT</name>
<keyword evidence="3" id="KW-1185">Reference proteome</keyword>
<dbReference type="Pfam" id="PF14247">
    <property type="entry name" value="DUF4344"/>
    <property type="match status" value="1"/>
</dbReference>
<evidence type="ECO:0000313" key="3">
    <source>
        <dbReference type="Proteomes" id="UP000461010"/>
    </source>
</evidence>
<protein>
    <submittedName>
        <fullName evidence="2">Uncharacterized protein</fullName>
    </submittedName>
</protein>
<organism evidence="2 4">
    <name type="scientific">Poseidonibacter ostreae</name>
    <dbReference type="NCBI Taxonomy" id="2654171"/>
    <lineage>
        <taxon>Bacteria</taxon>
        <taxon>Pseudomonadati</taxon>
        <taxon>Campylobacterota</taxon>
        <taxon>Epsilonproteobacteria</taxon>
        <taxon>Campylobacterales</taxon>
        <taxon>Arcobacteraceae</taxon>
        <taxon>Poseidonibacter</taxon>
    </lineage>
</organism>
<dbReference type="EMBL" id="WFKJ01000026">
    <property type="protein sequence ID" value="KAB7890234.1"/>
    <property type="molecule type" value="Genomic_DNA"/>
</dbReference>
<evidence type="ECO:0000313" key="2">
    <source>
        <dbReference type="EMBL" id="KAB7890814.1"/>
    </source>
</evidence>
<dbReference type="RefSeq" id="WP_152190406.1">
    <property type="nucleotide sequence ID" value="NZ_WFKI01000005.1"/>
</dbReference>
<proteinExistence type="predicted"/>
<dbReference type="InterPro" id="IPR025644">
    <property type="entry name" value="DUF4344"/>
</dbReference>
<dbReference type="Proteomes" id="UP000461010">
    <property type="component" value="Unassembled WGS sequence"/>
</dbReference>